<dbReference type="GO" id="GO:0005525">
    <property type="term" value="F:GTP binding"/>
    <property type="evidence" value="ECO:0007669"/>
    <property type="project" value="InterPro"/>
</dbReference>
<gene>
    <name evidence="1" type="ORF">SteCoe_1981</name>
</gene>
<proteinExistence type="predicted"/>
<organism evidence="1 2">
    <name type="scientific">Stentor coeruleus</name>
    <dbReference type="NCBI Taxonomy" id="5963"/>
    <lineage>
        <taxon>Eukaryota</taxon>
        <taxon>Sar</taxon>
        <taxon>Alveolata</taxon>
        <taxon>Ciliophora</taxon>
        <taxon>Postciliodesmatophora</taxon>
        <taxon>Heterotrichea</taxon>
        <taxon>Heterotrichida</taxon>
        <taxon>Stentoridae</taxon>
        <taxon>Stentor</taxon>
    </lineage>
</organism>
<keyword evidence="2" id="KW-1185">Reference proteome</keyword>
<evidence type="ECO:0000313" key="1">
    <source>
        <dbReference type="EMBL" id="OMJ94799.1"/>
    </source>
</evidence>
<dbReference type="AlphaFoldDB" id="A0A1R2D0L0"/>
<accession>A0A1R2D0L0</accession>
<protein>
    <submittedName>
        <fullName evidence="1">Uncharacterized protein</fullName>
    </submittedName>
</protein>
<dbReference type="InterPro" id="IPR027417">
    <property type="entry name" value="P-loop_NTPase"/>
</dbReference>
<evidence type="ECO:0000313" key="2">
    <source>
        <dbReference type="Proteomes" id="UP000187209"/>
    </source>
</evidence>
<dbReference type="OrthoDB" id="302956at2759"/>
<dbReference type="EMBL" id="MPUH01000021">
    <property type="protein sequence ID" value="OMJ94799.1"/>
    <property type="molecule type" value="Genomic_DNA"/>
</dbReference>
<comment type="caution">
    <text evidence="1">The sequence shown here is derived from an EMBL/GenBank/DDBJ whole genome shotgun (WGS) entry which is preliminary data.</text>
</comment>
<dbReference type="Proteomes" id="UP000187209">
    <property type="component" value="Unassembled WGS sequence"/>
</dbReference>
<dbReference type="CDD" id="cd00882">
    <property type="entry name" value="Ras_like_GTPase"/>
    <property type="match status" value="1"/>
</dbReference>
<reference evidence="1 2" key="1">
    <citation type="submission" date="2016-11" db="EMBL/GenBank/DDBJ databases">
        <title>The macronuclear genome of Stentor coeruleus: a giant cell with tiny introns.</title>
        <authorList>
            <person name="Slabodnick M."/>
            <person name="Ruby J.G."/>
            <person name="Reiff S.B."/>
            <person name="Swart E.C."/>
            <person name="Gosai S."/>
            <person name="Prabakaran S."/>
            <person name="Witkowska E."/>
            <person name="Larue G.E."/>
            <person name="Fisher S."/>
            <person name="Freeman R.M."/>
            <person name="Gunawardena J."/>
            <person name="Chu W."/>
            <person name="Stover N.A."/>
            <person name="Gregory B.D."/>
            <person name="Nowacki M."/>
            <person name="Derisi J."/>
            <person name="Roy S.W."/>
            <person name="Marshall W.F."/>
            <person name="Sood P."/>
        </authorList>
    </citation>
    <scope>NUCLEOTIDE SEQUENCE [LARGE SCALE GENOMIC DNA]</scope>
    <source>
        <strain evidence="1">WM001</strain>
    </source>
</reference>
<name>A0A1R2D0L0_9CILI</name>
<dbReference type="SUPFAM" id="SSF52540">
    <property type="entry name" value="P-loop containing nucleoside triphosphate hydrolases"/>
    <property type="match status" value="1"/>
</dbReference>
<sequence>MDNLDLQPYDYCAVAIGMTGSGKSSFLNSIHNYLDAKELINLAEPFKIGNGINSQTANICLNYIVSKHNQKTYLLIDTPGLCDTSGIPEIEDGIVKNILDILRKLPHINAILYVSNSGTNFISKEFRKAAKEMLGFLVTDVREVVYAISTYSSFSEDFFGENEGGTDKILLQDLQIKLQIDVAPENTLKINNYFYSLSSGVLNSHYGEVSNDWIIFCNEKLSKIVEMIESDKISTNQYNQFEDIKRSIKKIVFESTKSKTEFLFILRLIEENIKIDHESNNSTNIIKEKKLVSTPFSNNFYCEICKNNCIEDVGKFRKFILNIENTIQSKCNVCRHLNTNHFCDRNKYIYEEKEVNDFSKNQLMDRFGLTSEQYNLKKFDKSSIISSLQKEYKKKIASIMGKCMKKLHKINKLIPEFSIKETLSGILAMLKYEQKASINSSQEIISNINSAIEIVKDLLAFDDII</sequence>
<dbReference type="Gene3D" id="3.40.50.300">
    <property type="entry name" value="P-loop containing nucleotide triphosphate hydrolases"/>
    <property type="match status" value="1"/>
</dbReference>